<dbReference type="EMBL" id="JAAXPC010000010">
    <property type="protein sequence ID" value="NKY03368.1"/>
    <property type="molecule type" value="Genomic_DNA"/>
</dbReference>
<dbReference type="AlphaFoldDB" id="A0A846WP01"/>
<organism evidence="7 8">
    <name type="scientific">Gordonia polyisoprenivorans</name>
    <dbReference type="NCBI Taxonomy" id="84595"/>
    <lineage>
        <taxon>Bacteria</taxon>
        <taxon>Bacillati</taxon>
        <taxon>Actinomycetota</taxon>
        <taxon>Actinomycetes</taxon>
        <taxon>Mycobacteriales</taxon>
        <taxon>Gordoniaceae</taxon>
        <taxon>Gordonia</taxon>
    </lineage>
</organism>
<evidence type="ECO:0000256" key="5">
    <source>
        <dbReference type="SAM" id="MobiDB-lite"/>
    </source>
</evidence>
<reference evidence="7 8" key="1">
    <citation type="submission" date="2020-04" db="EMBL/GenBank/DDBJ databases">
        <title>MicrobeNet Type strains.</title>
        <authorList>
            <person name="Nicholson A.C."/>
        </authorList>
    </citation>
    <scope>NUCLEOTIDE SEQUENCE [LARGE SCALE GENOMIC DNA]</scope>
    <source>
        <strain evidence="7 8">ATCC BAA-14</strain>
    </source>
</reference>
<comment type="caution">
    <text evidence="7">The sequence shown here is derived from an EMBL/GenBank/DDBJ whole genome shotgun (WGS) entry which is preliminary data.</text>
</comment>
<gene>
    <name evidence="7" type="ORF">HGA05_17500</name>
</gene>
<dbReference type="InterPro" id="IPR004111">
    <property type="entry name" value="Repressor_TetR_C"/>
</dbReference>
<dbReference type="PANTHER" id="PTHR30055:SF151">
    <property type="entry name" value="TRANSCRIPTIONAL REGULATORY PROTEIN"/>
    <property type="match status" value="1"/>
</dbReference>
<feature type="domain" description="HTH tetR-type" evidence="6">
    <location>
        <begin position="46"/>
        <end position="106"/>
    </location>
</feature>
<dbReference type="GO" id="GO:0003700">
    <property type="term" value="F:DNA-binding transcription factor activity"/>
    <property type="evidence" value="ECO:0007669"/>
    <property type="project" value="TreeGrafter"/>
</dbReference>
<feature type="DNA-binding region" description="H-T-H motif" evidence="4">
    <location>
        <begin position="69"/>
        <end position="88"/>
    </location>
</feature>
<evidence type="ECO:0000313" key="7">
    <source>
        <dbReference type="EMBL" id="NKY03368.1"/>
    </source>
</evidence>
<evidence type="ECO:0000313" key="8">
    <source>
        <dbReference type="Proteomes" id="UP000563898"/>
    </source>
</evidence>
<keyword evidence="3" id="KW-0804">Transcription</keyword>
<sequence length="270" mass="28793">MDAPDDPDAVERGPAAPAPMPVRLPTSVALLWGRVPDTPRRGPKPTLTIRDIARAAVAIADDRGWEAVSMKAIAQSVGLTAMSLYRYVDSKDDVIDLLVDEAYGTADPRLATTGSWRERITDWARAAASTLRARPWLTEIPMSRPPVGPNVLSWTESGVRAFDPTALTGPQKMNALLLVDGFVRQHIRQSAQMGLLPGGGARAGAREGAQPPAPGYEAVVASLIDPERFPALTAAVQTMADGDDDFDVEQFEFGLGVILDGLAGMIDALD</sequence>
<evidence type="ECO:0000256" key="4">
    <source>
        <dbReference type="PROSITE-ProRule" id="PRU00335"/>
    </source>
</evidence>
<feature type="region of interest" description="Disordered" evidence="5">
    <location>
        <begin position="1"/>
        <end position="21"/>
    </location>
</feature>
<dbReference type="RefSeq" id="WP_006370572.1">
    <property type="nucleotide sequence ID" value="NZ_JAAXPC010000010.1"/>
</dbReference>
<proteinExistence type="predicted"/>
<dbReference type="InterPro" id="IPR036271">
    <property type="entry name" value="Tet_transcr_reg_TetR-rel_C_sf"/>
</dbReference>
<dbReference type="InterPro" id="IPR001647">
    <property type="entry name" value="HTH_TetR"/>
</dbReference>
<dbReference type="PROSITE" id="PS50977">
    <property type="entry name" value="HTH_TETR_2"/>
    <property type="match status" value="1"/>
</dbReference>
<name>A0A846WP01_9ACTN</name>
<accession>A0A846WP01</accession>
<dbReference type="PANTHER" id="PTHR30055">
    <property type="entry name" value="HTH-TYPE TRANSCRIPTIONAL REGULATOR RUTR"/>
    <property type="match status" value="1"/>
</dbReference>
<dbReference type="InterPro" id="IPR009057">
    <property type="entry name" value="Homeodomain-like_sf"/>
</dbReference>
<dbReference type="Pfam" id="PF00440">
    <property type="entry name" value="TetR_N"/>
    <property type="match status" value="1"/>
</dbReference>
<dbReference type="Proteomes" id="UP000563898">
    <property type="component" value="Unassembled WGS sequence"/>
</dbReference>
<evidence type="ECO:0000259" key="6">
    <source>
        <dbReference type="PROSITE" id="PS50977"/>
    </source>
</evidence>
<dbReference type="SUPFAM" id="SSF46689">
    <property type="entry name" value="Homeodomain-like"/>
    <property type="match status" value="1"/>
</dbReference>
<evidence type="ECO:0000256" key="1">
    <source>
        <dbReference type="ARBA" id="ARBA00023015"/>
    </source>
</evidence>
<keyword evidence="1" id="KW-0805">Transcription regulation</keyword>
<dbReference type="InterPro" id="IPR050109">
    <property type="entry name" value="HTH-type_TetR-like_transc_reg"/>
</dbReference>
<dbReference type="Gene3D" id="1.10.10.60">
    <property type="entry name" value="Homeodomain-like"/>
    <property type="match status" value="1"/>
</dbReference>
<keyword evidence="2 4" id="KW-0238">DNA-binding</keyword>
<dbReference type="Pfam" id="PF02909">
    <property type="entry name" value="TetR_C_1"/>
    <property type="match status" value="1"/>
</dbReference>
<dbReference type="GO" id="GO:0045892">
    <property type="term" value="P:negative regulation of DNA-templated transcription"/>
    <property type="evidence" value="ECO:0007669"/>
    <property type="project" value="InterPro"/>
</dbReference>
<protein>
    <submittedName>
        <fullName evidence="7">TetR/AcrR family transcriptional regulator</fullName>
    </submittedName>
</protein>
<dbReference type="SUPFAM" id="SSF48498">
    <property type="entry name" value="Tetracyclin repressor-like, C-terminal domain"/>
    <property type="match status" value="1"/>
</dbReference>
<dbReference type="GO" id="GO:0000976">
    <property type="term" value="F:transcription cis-regulatory region binding"/>
    <property type="evidence" value="ECO:0007669"/>
    <property type="project" value="TreeGrafter"/>
</dbReference>
<evidence type="ECO:0000256" key="2">
    <source>
        <dbReference type="ARBA" id="ARBA00023125"/>
    </source>
</evidence>
<evidence type="ECO:0000256" key="3">
    <source>
        <dbReference type="ARBA" id="ARBA00023163"/>
    </source>
</evidence>
<dbReference type="Gene3D" id="1.10.357.10">
    <property type="entry name" value="Tetracycline Repressor, domain 2"/>
    <property type="match status" value="1"/>
</dbReference>